<feature type="region of interest" description="Disordered" evidence="1">
    <location>
        <begin position="1"/>
        <end position="47"/>
    </location>
</feature>
<name>A0A1D3CXZ9_9EIME</name>
<comment type="caution">
    <text evidence="2">The sequence shown here is derived from an EMBL/GenBank/DDBJ whole genome shotgun (WGS) entry which is preliminary data.</text>
</comment>
<feature type="region of interest" description="Disordered" evidence="1">
    <location>
        <begin position="67"/>
        <end position="100"/>
    </location>
</feature>
<dbReference type="EMBL" id="JROU02001539">
    <property type="protein sequence ID" value="OEH76069.1"/>
    <property type="molecule type" value="Genomic_DNA"/>
</dbReference>
<feature type="compositionally biased region" description="Polar residues" evidence="1">
    <location>
        <begin position="18"/>
        <end position="32"/>
    </location>
</feature>
<sequence>MQSPQGCHMSLHPPLHMMQQTLVPSQQGSSYRNPLGEEAGEVGSKGALESFGPTFATELLADIELGGEIGSPASDGGAVERGSSPLLIEVPVQQNHSASH</sequence>
<dbReference type="VEuPathDB" id="ToxoDB:LOC113146629"/>
<protein>
    <submittedName>
        <fullName evidence="2">Uncharacterized protein</fullName>
    </submittedName>
</protein>
<reference evidence="2 3" key="1">
    <citation type="journal article" date="2016" name="BMC Genomics">
        <title>Comparative genomics reveals Cyclospora cayetanensis possesses coccidia-like metabolism and invasion components but unique surface antigens.</title>
        <authorList>
            <person name="Liu S."/>
            <person name="Wang L."/>
            <person name="Zheng H."/>
            <person name="Xu Z."/>
            <person name="Roellig D.M."/>
            <person name="Li N."/>
            <person name="Frace M.A."/>
            <person name="Tang K."/>
            <person name="Arrowood M.J."/>
            <person name="Moss D.M."/>
            <person name="Zhang L."/>
            <person name="Feng Y."/>
            <person name="Xiao L."/>
        </authorList>
    </citation>
    <scope>NUCLEOTIDE SEQUENCE [LARGE SCALE GENOMIC DNA]</scope>
    <source>
        <strain evidence="2 3">CHN_HEN01</strain>
    </source>
</reference>
<dbReference type="Proteomes" id="UP000095192">
    <property type="component" value="Unassembled WGS sequence"/>
</dbReference>
<accession>A0A1D3CXZ9</accession>
<organism evidence="2 3">
    <name type="scientific">Cyclospora cayetanensis</name>
    <dbReference type="NCBI Taxonomy" id="88456"/>
    <lineage>
        <taxon>Eukaryota</taxon>
        <taxon>Sar</taxon>
        <taxon>Alveolata</taxon>
        <taxon>Apicomplexa</taxon>
        <taxon>Conoidasida</taxon>
        <taxon>Coccidia</taxon>
        <taxon>Eucoccidiorida</taxon>
        <taxon>Eimeriorina</taxon>
        <taxon>Eimeriidae</taxon>
        <taxon>Cyclospora</taxon>
    </lineage>
</organism>
<proteinExistence type="predicted"/>
<evidence type="ECO:0000313" key="3">
    <source>
        <dbReference type="Proteomes" id="UP000095192"/>
    </source>
</evidence>
<dbReference type="InParanoid" id="A0A1D3CXZ9"/>
<dbReference type="VEuPathDB" id="ToxoDB:cyc_04754"/>
<evidence type="ECO:0000256" key="1">
    <source>
        <dbReference type="SAM" id="MobiDB-lite"/>
    </source>
</evidence>
<evidence type="ECO:0000313" key="2">
    <source>
        <dbReference type="EMBL" id="OEH76069.1"/>
    </source>
</evidence>
<gene>
    <name evidence="2" type="ORF">cyc_04754</name>
</gene>
<dbReference type="AlphaFoldDB" id="A0A1D3CXZ9"/>
<keyword evidence="3" id="KW-1185">Reference proteome</keyword>